<organism evidence="3 4">
    <name type="scientific">Prevotella melaninogenica</name>
    <dbReference type="NCBI Taxonomy" id="28132"/>
    <lineage>
        <taxon>Bacteria</taxon>
        <taxon>Pseudomonadati</taxon>
        <taxon>Bacteroidota</taxon>
        <taxon>Bacteroidia</taxon>
        <taxon>Bacteroidales</taxon>
        <taxon>Prevotellaceae</taxon>
        <taxon>Prevotella</taxon>
    </lineage>
</organism>
<feature type="domain" description="AMP-binding enzyme C-terminal" evidence="2">
    <location>
        <begin position="353"/>
        <end position="426"/>
    </location>
</feature>
<keyword evidence="3" id="KW-0436">Ligase</keyword>
<dbReference type="InterPro" id="IPR020845">
    <property type="entry name" value="AMP-binding_CS"/>
</dbReference>
<reference evidence="3 4" key="1">
    <citation type="submission" date="2021-03" db="EMBL/GenBank/DDBJ databases">
        <title>Human Oral Microbial Genomes.</title>
        <authorList>
            <person name="Johnston C.D."/>
            <person name="Chen T."/>
            <person name="Dewhirst F.E."/>
        </authorList>
    </citation>
    <scope>NUCLEOTIDE SEQUENCE [LARGE SCALE GENOMIC DNA]</scope>
    <source>
        <strain evidence="3 4">F0054</strain>
    </source>
</reference>
<dbReference type="Gene3D" id="3.40.50.12780">
    <property type="entry name" value="N-terminal domain of ligase-like"/>
    <property type="match status" value="2"/>
</dbReference>
<feature type="domain" description="AMP-dependent synthetase/ligase" evidence="1">
    <location>
        <begin position="98"/>
        <end position="303"/>
    </location>
</feature>
<dbReference type="Pfam" id="PF13193">
    <property type="entry name" value="AMP-binding_C"/>
    <property type="match status" value="1"/>
</dbReference>
<dbReference type="PANTHER" id="PTHR43201:SF32">
    <property type="entry name" value="2-SUCCINYLBENZOATE--COA LIGASE, CHLOROPLASTIC_PEROXISOMAL"/>
    <property type="match status" value="1"/>
</dbReference>
<evidence type="ECO:0000259" key="2">
    <source>
        <dbReference type="Pfam" id="PF13193"/>
    </source>
</evidence>
<protein>
    <submittedName>
        <fullName evidence="3">Acyl--CoA ligase</fullName>
    </submittedName>
</protein>
<evidence type="ECO:0000313" key="3">
    <source>
        <dbReference type="EMBL" id="QUB75225.1"/>
    </source>
</evidence>
<dbReference type="Pfam" id="PF00501">
    <property type="entry name" value="AMP-binding"/>
    <property type="match status" value="2"/>
</dbReference>
<dbReference type="InterPro" id="IPR000873">
    <property type="entry name" value="AMP-dep_synth/lig_dom"/>
</dbReference>
<evidence type="ECO:0000313" key="4">
    <source>
        <dbReference type="Proteomes" id="UP000682195"/>
    </source>
</evidence>
<proteinExistence type="predicted"/>
<dbReference type="InterPro" id="IPR025110">
    <property type="entry name" value="AMP-bd_C"/>
</dbReference>
<dbReference type="InterPro" id="IPR045851">
    <property type="entry name" value="AMP-bd_C_sf"/>
</dbReference>
<dbReference type="SUPFAM" id="SSF56801">
    <property type="entry name" value="Acetyl-CoA synthetase-like"/>
    <property type="match status" value="1"/>
</dbReference>
<accession>A0ABX7XP01</accession>
<dbReference type="PROSITE" id="PS00455">
    <property type="entry name" value="AMP_BINDING"/>
    <property type="match status" value="1"/>
</dbReference>
<dbReference type="InterPro" id="IPR042099">
    <property type="entry name" value="ANL_N_sf"/>
</dbReference>
<dbReference type="RefSeq" id="WP_211807319.1">
    <property type="nucleotide sequence ID" value="NZ_CP072361.1"/>
</dbReference>
<evidence type="ECO:0000259" key="1">
    <source>
        <dbReference type="Pfam" id="PF00501"/>
    </source>
</evidence>
<gene>
    <name evidence="3" type="ORF">J5A58_06775</name>
</gene>
<feature type="domain" description="AMP-dependent synthetase/ligase" evidence="1">
    <location>
        <begin position="7"/>
        <end position="89"/>
    </location>
</feature>
<dbReference type="PANTHER" id="PTHR43201">
    <property type="entry name" value="ACYL-COA SYNTHETASE"/>
    <property type="match status" value="1"/>
</dbReference>
<dbReference type="Gene3D" id="3.30.300.30">
    <property type="match status" value="1"/>
</dbReference>
<dbReference type="EMBL" id="CP072361">
    <property type="protein sequence ID" value="QUB75225.1"/>
    <property type="molecule type" value="Genomic_DNA"/>
</dbReference>
<sequence length="434" mass="47669">MVIEDKLRENAALYPDKVALVCGEKSLTYRQLYQAIKDKADSMGDIRGCLIPIVAYPTVDFFITYFALHLTGAVAVPLHKDIPAKKLNDYAETLEQGIVPEEVADILFTTGTTGNAKAVMISHQTIMANAENLVLSQGFSHDVTFIINGPLNHIGSLSKVYPTIYVGATIHVIDGMKDIKAFFTAIDDAPNKVATFLVPAAIRILITLWKKELIAVADKIDFVETGAAPLAVTDMKLFCELLSHSRLYNTYASTETGIISTYDYNDGASLAGCVGHKMKHSSFFITADGYVACKGKTLMTGYWNDEEATRNVLKDGVIRTADLGRIDEKGRLCLLGRGDDTINVGGYKVAPSEVEEVALAFPTVKDCICISANHPVVGTVLKLLVVPHNGYDKKKLILFLKDRLETYKIPVLYGEVEVIQRTFNGKIDRKFYAV</sequence>
<keyword evidence="4" id="KW-1185">Reference proteome</keyword>
<dbReference type="Proteomes" id="UP000682195">
    <property type="component" value="Chromosome 1"/>
</dbReference>
<dbReference type="GO" id="GO:0016874">
    <property type="term" value="F:ligase activity"/>
    <property type="evidence" value="ECO:0007669"/>
    <property type="project" value="UniProtKB-KW"/>
</dbReference>
<name>A0ABX7XP01_9BACT</name>